<evidence type="ECO:0000313" key="3">
    <source>
        <dbReference type="EMBL" id="GEA30416.1"/>
    </source>
</evidence>
<dbReference type="CDD" id="cd02440">
    <property type="entry name" value="AdoMet_MTases"/>
    <property type="match status" value="1"/>
</dbReference>
<evidence type="ECO:0000256" key="1">
    <source>
        <dbReference type="SAM" id="Coils"/>
    </source>
</evidence>
<dbReference type="Proteomes" id="UP000325212">
    <property type="component" value="Unassembled WGS sequence"/>
</dbReference>
<accession>A0AAV3W040</accession>
<keyword evidence="1" id="KW-0175">Coiled coil</keyword>
<sequence length="468" mass="54807">MDYSDDIYRKIKLRKEAEENINYKNNKNSNIDNGKSILNELEENVILINSLWNIDYDFQIRSHRKIIGRLLVFGKKVTRKLLKWYVRDTGIEQNKFNAYIVKAMNSTWDYINELNNINGKMSQEINTVYDNNKNLKREIELIQVKNKNLEIRNKDLEIRNKDLEIRNKDLEIRNKELDALIKLTEDNINNKIGILEERFNNSLNHYKEDITYLRYRMKYLINNKENSEKNNSNLIDSINSEIKERIIDDEIDYFDFENKFRGSESNVVEKQQIYLQYFNSTNKVILDIGCGRGEFLTMLSQNNIPCKGVDAYPEFVDYCKDKGLDVVLDDAISYLNTLEDNSLGGVFIGQVVEHLETSYVIRLFNLCRQKLCNGGKIIAETQNPETLGIFGDSFYVDPSHKKPIHPLQLTYIAESAGFKKVNRLYLNEFEEKIPYPIGIENDEDVNAAVDRLNKLLYGPRDYSIIGEK</sequence>
<name>A0AAV3W040_9CLOT</name>
<evidence type="ECO:0000313" key="4">
    <source>
        <dbReference type="Proteomes" id="UP000325212"/>
    </source>
</evidence>
<feature type="coiled-coil region" evidence="1">
    <location>
        <begin position="125"/>
        <end position="187"/>
    </location>
</feature>
<dbReference type="InterPro" id="IPR029063">
    <property type="entry name" value="SAM-dependent_MTases_sf"/>
</dbReference>
<comment type="caution">
    <text evidence="3">The sequence shown here is derived from an EMBL/GenBank/DDBJ whole genome shotgun (WGS) entry which is preliminary data.</text>
</comment>
<organism evidence="3 4">
    <name type="scientific">Clostridium diolis</name>
    <dbReference type="NCBI Taxonomy" id="223919"/>
    <lineage>
        <taxon>Bacteria</taxon>
        <taxon>Bacillati</taxon>
        <taxon>Bacillota</taxon>
        <taxon>Clostridia</taxon>
        <taxon>Eubacteriales</taxon>
        <taxon>Clostridiaceae</taxon>
        <taxon>Clostridium</taxon>
    </lineage>
</organism>
<dbReference type="AlphaFoldDB" id="A0AAV3W040"/>
<protein>
    <recommendedName>
        <fullName evidence="2">Methyltransferase type 11 domain-containing protein</fullName>
    </recommendedName>
</protein>
<dbReference type="Gene3D" id="3.40.50.150">
    <property type="entry name" value="Vaccinia Virus protein VP39"/>
    <property type="match status" value="1"/>
</dbReference>
<keyword evidence="4" id="KW-1185">Reference proteome</keyword>
<dbReference type="InterPro" id="IPR013216">
    <property type="entry name" value="Methyltransf_11"/>
</dbReference>
<dbReference type="Pfam" id="PF08241">
    <property type="entry name" value="Methyltransf_11"/>
    <property type="match status" value="1"/>
</dbReference>
<evidence type="ECO:0000259" key="2">
    <source>
        <dbReference type="Pfam" id="PF08241"/>
    </source>
</evidence>
<gene>
    <name evidence="3" type="ORF">CDIOL_13390</name>
</gene>
<reference evidence="3 4" key="1">
    <citation type="submission" date="2019-06" db="EMBL/GenBank/DDBJ databases">
        <title>Draft genome sequence of Clostridium diolis DSM 15410.</title>
        <authorList>
            <person name="Kobayashi H."/>
            <person name="Tanizawa Y."/>
            <person name="Tohno M."/>
        </authorList>
    </citation>
    <scope>NUCLEOTIDE SEQUENCE [LARGE SCALE GENOMIC DNA]</scope>
    <source>
        <strain evidence="3 4">DSM 15410</strain>
    </source>
</reference>
<dbReference type="GO" id="GO:0008757">
    <property type="term" value="F:S-adenosylmethionine-dependent methyltransferase activity"/>
    <property type="evidence" value="ECO:0007669"/>
    <property type="project" value="InterPro"/>
</dbReference>
<proteinExistence type="predicted"/>
<dbReference type="EMBL" id="BJLA01000003">
    <property type="protein sequence ID" value="GEA30416.1"/>
    <property type="molecule type" value="Genomic_DNA"/>
</dbReference>
<dbReference type="SUPFAM" id="SSF53335">
    <property type="entry name" value="S-adenosyl-L-methionine-dependent methyltransferases"/>
    <property type="match status" value="1"/>
</dbReference>
<feature type="domain" description="Methyltransferase type 11" evidence="2">
    <location>
        <begin position="286"/>
        <end position="378"/>
    </location>
</feature>
<dbReference type="RefSeq" id="WP_039770686.1">
    <property type="nucleotide sequence ID" value="NZ_BJLA01000003.1"/>
</dbReference>